<dbReference type="InterPro" id="IPR016181">
    <property type="entry name" value="Acyl_CoA_acyltransferase"/>
</dbReference>
<dbReference type="GO" id="GO:0016747">
    <property type="term" value="F:acyltransferase activity, transferring groups other than amino-acyl groups"/>
    <property type="evidence" value="ECO:0007669"/>
    <property type="project" value="InterPro"/>
</dbReference>
<dbReference type="Pfam" id="PF00583">
    <property type="entry name" value="Acetyltransf_1"/>
    <property type="match status" value="1"/>
</dbReference>
<keyword evidence="5" id="KW-1185">Reference proteome</keyword>
<evidence type="ECO:0000313" key="5">
    <source>
        <dbReference type="Proteomes" id="UP000295351"/>
    </source>
</evidence>
<evidence type="ECO:0000313" key="4">
    <source>
        <dbReference type="EMBL" id="TCN45617.1"/>
    </source>
</evidence>
<keyword evidence="2" id="KW-0012">Acyltransferase</keyword>
<dbReference type="AlphaFoldDB" id="A0A4R2CVQ7"/>
<keyword evidence="1 4" id="KW-0808">Transferase</keyword>
<dbReference type="SUPFAM" id="SSF55729">
    <property type="entry name" value="Acyl-CoA N-acyltransferases (Nat)"/>
    <property type="match status" value="1"/>
</dbReference>
<proteinExistence type="predicted"/>
<name>A0A4R2CVQ7_SHIGR</name>
<evidence type="ECO:0000256" key="1">
    <source>
        <dbReference type="ARBA" id="ARBA00022679"/>
    </source>
</evidence>
<gene>
    <name evidence="4" type="ORF">EV665_10694</name>
</gene>
<dbReference type="PROSITE" id="PS51186">
    <property type="entry name" value="GNAT"/>
    <property type="match status" value="1"/>
</dbReference>
<reference evidence="4 5" key="1">
    <citation type="submission" date="2019-03" db="EMBL/GenBank/DDBJ databases">
        <title>Genomic Encyclopedia of Type Strains, Phase IV (KMG-IV): sequencing the most valuable type-strain genomes for metagenomic binning, comparative biology and taxonomic classification.</title>
        <authorList>
            <person name="Goeker M."/>
        </authorList>
    </citation>
    <scope>NUCLEOTIDE SEQUENCE [LARGE SCALE GENOMIC DNA]</scope>
    <source>
        <strain evidence="4 5">DSM 18401</strain>
    </source>
</reference>
<comment type="caution">
    <text evidence="4">The sequence shown here is derived from an EMBL/GenBank/DDBJ whole genome shotgun (WGS) entry which is preliminary data.</text>
</comment>
<dbReference type="PANTHER" id="PTHR43800">
    <property type="entry name" value="PEPTIDYL-LYSINE N-ACETYLTRANSFERASE YJAB"/>
    <property type="match status" value="1"/>
</dbReference>
<dbReference type="EMBL" id="SLVX01000006">
    <property type="protein sequence ID" value="TCN45617.1"/>
    <property type="molecule type" value="Genomic_DNA"/>
</dbReference>
<dbReference type="RefSeq" id="WP_133034302.1">
    <property type="nucleotide sequence ID" value="NZ_JBHMAM010000005.1"/>
</dbReference>
<dbReference type="PANTHER" id="PTHR43800:SF1">
    <property type="entry name" value="PEPTIDYL-LYSINE N-ACETYLTRANSFERASE YJAB"/>
    <property type="match status" value="1"/>
</dbReference>
<sequence length="191" mass="21034">MVTQLPLDGIPAGKAGPSTVTIRPARQDEIEALRQIERSAAQAFRLIEAFSWLAVGDVQSAERHRALIETGTNWAAVAGNDHPVGFLSAEIAGRELHIWEISVDHLHQGFGIGRKLIRHAIDAAAARGLDAVTLTTFRTIPWNCPYYERLGFRTLDEAALSPRLKAVLDLEAEHGLQRDTRCAMRLDLPEA</sequence>
<feature type="domain" description="N-acetyltransferase" evidence="3">
    <location>
        <begin position="20"/>
        <end position="189"/>
    </location>
</feature>
<accession>A0A4R2CVQ7</accession>
<dbReference type="InterPro" id="IPR000182">
    <property type="entry name" value="GNAT_dom"/>
</dbReference>
<organism evidence="4 5">
    <name type="scientific">Shinella granuli</name>
    <dbReference type="NCBI Taxonomy" id="323621"/>
    <lineage>
        <taxon>Bacteria</taxon>
        <taxon>Pseudomonadati</taxon>
        <taxon>Pseudomonadota</taxon>
        <taxon>Alphaproteobacteria</taxon>
        <taxon>Hyphomicrobiales</taxon>
        <taxon>Rhizobiaceae</taxon>
        <taxon>Shinella</taxon>
    </lineage>
</organism>
<dbReference type="CDD" id="cd04301">
    <property type="entry name" value="NAT_SF"/>
    <property type="match status" value="1"/>
</dbReference>
<evidence type="ECO:0000256" key="2">
    <source>
        <dbReference type="ARBA" id="ARBA00023315"/>
    </source>
</evidence>
<dbReference type="Gene3D" id="3.40.630.30">
    <property type="match status" value="1"/>
</dbReference>
<protein>
    <submittedName>
        <fullName evidence="4">Putative N-acetyltransferase YhbS</fullName>
    </submittedName>
</protein>
<dbReference type="Proteomes" id="UP000295351">
    <property type="component" value="Unassembled WGS sequence"/>
</dbReference>
<evidence type="ECO:0000259" key="3">
    <source>
        <dbReference type="PROSITE" id="PS51186"/>
    </source>
</evidence>